<reference evidence="1 2" key="1">
    <citation type="submission" date="2019-03" db="EMBL/GenBank/DDBJ databases">
        <title>Genomic Encyclopedia of Archaeal and Bacterial Type Strains, Phase II (KMG-II): from individual species to whole genera.</title>
        <authorList>
            <person name="Goeker M."/>
        </authorList>
    </citation>
    <scope>NUCLEOTIDE SEQUENCE [LARGE SCALE GENOMIC DNA]</scope>
    <source>
        <strain evidence="1 2">DSM 15235</strain>
    </source>
</reference>
<keyword evidence="2" id="KW-1185">Reference proteome</keyword>
<accession>A0ABY2FT12</accession>
<protein>
    <recommendedName>
        <fullName evidence="3">RHS repeat protein</fullName>
    </recommendedName>
</protein>
<proteinExistence type="predicted"/>
<organism evidence="1 2">
    <name type="scientific">Chryseobacterium daecheongense</name>
    <dbReference type="NCBI Taxonomy" id="192389"/>
    <lineage>
        <taxon>Bacteria</taxon>
        <taxon>Pseudomonadati</taxon>
        <taxon>Bacteroidota</taxon>
        <taxon>Flavobacteriia</taxon>
        <taxon>Flavobacteriales</taxon>
        <taxon>Weeksellaceae</taxon>
        <taxon>Chryseobacterium group</taxon>
        <taxon>Chryseobacterium</taxon>
    </lineage>
</organism>
<dbReference type="RefSeq" id="WP_134197478.1">
    <property type="nucleotide sequence ID" value="NZ_RJTX01000003.1"/>
</dbReference>
<evidence type="ECO:0008006" key="3">
    <source>
        <dbReference type="Google" id="ProtNLM"/>
    </source>
</evidence>
<dbReference type="EMBL" id="SOQW01000004">
    <property type="protein sequence ID" value="TDX90695.1"/>
    <property type="molecule type" value="Genomic_DNA"/>
</dbReference>
<comment type="caution">
    <text evidence="1">The sequence shown here is derived from an EMBL/GenBank/DDBJ whole genome shotgun (WGS) entry which is preliminary data.</text>
</comment>
<dbReference type="Proteomes" id="UP000295709">
    <property type="component" value="Unassembled WGS sequence"/>
</dbReference>
<sequence length="1082" mass="120732">MRKIITAIGIIAMQMYFAQDEDFLPKIVPPSPQATELGRYGNVPVGMFTGSPNINLNIYNLQEAGINIPISITYSSNGVQIDGVAKQLGIDWNLITGGVINRQVNDLDDLQYPFTNVNVSNLCLSDNTEAASMANGTIDTEKDIFSFNFLGTSGKFYFDGSNIIQIDPSSIKIEKLVAPNNTTPKFKITNADGTEYYFGGINAVERSWSRSHCGTVAPPNLNETAWFLTKIKTIQGQEAIFTYAQEDFQYIQSYYQTAIAGGSYNSLSNATLYPPCYNELRHETSFLQEISINDKKLKFYYQKIDPNSSESKQLVSMEVYNTASNVMKKYNFNYDSFAITTSSGSLNSYTNANEKHIFLKDIKEAVPTSNESITKYTFDYYSPDQLPPRHSFAKDIYGYYNGQNNTNIIYNNLVNQDPLNDTDAVYKAFKNISSNREPNILYTKNGMLKNIYYPTKGKTELIYEPNTVLRDKTITPPEIQLADAVISESVGYNTIVYSQPFTVSGSVTAVLHAVAWRDCGEDDPVHPPQVTVDVIDADTGVIIKSLLANETPANTTVNLSSGINYKIKSRVSRPCLGANAFIKAPGGPSYTIKVNDPVAGVRVVKTLDYDNNGNIETKKYFYGKLESLGTTSGIFATIDPTLIRNVDLFEKSKLYNYTTSVVTAKFTMNSSPKVNLFSLDGYMIMYPFVVESFGENFERGGILYSFYDNKEDLPEYICNGDLFRGISFSNNFLAGREKLKSVFRKVNNNFITVNSEESIYSANPTFNQSINNYVARLVRTEEQVSTDSYGNTSIKELKYYGINKYKLNSEFRYLSSRKNTIYDIDGLNPVKTETQYFYNNSSHYQLSKQKVTLPDATVNETTYSYAHEKGNQLMIGKNMVGVPLETVSTQTIGSTTQTLSKTETVYPTSLPTTETGSLILPISVLSYDLQNPLTGSTEVTYNKYDTKGNLLQYTTKAGIPIAIVWGYNNTQPIAKVEGATYDQLVNSGLISAIISASDNDAADPSTEGTLRNALDSFRNNSSLSGYQITTITYNPLIGVTSMTPPSGIREVYIYDSFNRLKEIRENDATGNLLKEFNYNYKH</sequence>
<evidence type="ECO:0000313" key="1">
    <source>
        <dbReference type="EMBL" id="TDX90695.1"/>
    </source>
</evidence>
<name>A0ABY2FT12_9FLAO</name>
<evidence type="ECO:0000313" key="2">
    <source>
        <dbReference type="Proteomes" id="UP000295709"/>
    </source>
</evidence>
<gene>
    <name evidence="1" type="ORF">BCF50_3261</name>
</gene>